<dbReference type="Pfam" id="PF00651">
    <property type="entry name" value="BTB"/>
    <property type="match status" value="1"/>
</dbReference>
<dbReference type="SUPFAM" id="SSF54695">
    <property type="entry name" value="POZ domain"/>
    <property type="match status" value="1"/>
</dbReference>
<dbReference type="PANTHER" id="PTHR22744">
    <property type="entry name" value="HELIX LOOP HELIX PROTEIN 21-RELATED"/>
    <property type="match status" value="1"/>
</dbReference>
<dbReference type="PROSITE" id="PS50097">
    <property type="entry name" value="BTB"/>
    <property type="match status" value="1"/>
</dbReference>
<dbReference type="Gene3D" id="3.30.710.10">
    <property type="entry name" value="Potassium Channel Kv1.1, Chain A"/>
    <property type="match status" value="1"/>
</dbReference>
<dbReference type="PANTHER" id="PTHR22744:SF17">
    <property type="entry name" value="BTB DOMAIN-CONTAINING PROTEIN"/>
    <property type="match status" value="1"/>
</dbReference>
<dbReference type="KEGG" id="aten:116300508"/>
<evidence type="ECO:0000313" key="2">
    <source>
        <dbReference type="Proteomes" id="UP000515163"/>
    </source>
</evidence>
<proteinExistence type="predicted"/>
<accession>A0A6P8IEG7</accession>
<dbReference type="SMART" id="SM00225">
    <property type="entry name" value="BTB"/>
    <property type="match status" value="1"/>
</dbReference>
<organism evidence="2 3">
    <name type="scientific">Actinia tenebrosa</name>
    <name type="common">Australian red waratah sea anemone</name>
    <dbReference type="NCBI Taxonomy" id="6105"/>
    <lineage>
        <taxon>Eukaryota</taxon>
        <taxon>Metazoa</taxon>
        <taxon>Cnidaria</taxon>
        <taxon>Anthozoa</taxon>
        <taxon>Hexacorallia</taxon>
        <taxon>Actiniaria</taxon>
        <taxon>Actiniidae</taxon>
        <taxon>Actinia</taxon>
    </lineage>
</organism>
<dbReference type="AlphaFoldDB" id="A0A6P8IEG7"/>
<protein>
    <submittedName>
        <fullName evidence="3">Speckle-type POZ protein-like</fullName>
    </submittedName>
</protein>
<dbReference type="CDD" id="cd18186">
    <property type="entry name" value="BTB_POZ_ZBTB_KLHL-like"/>
    <property type="match status" value="1"/>
</dbReference>
<reference evidence="3" key="1">
    <citation type="submission" date="2025-08" db="UniProtKB">
        <authorList>
            <consortium name="RefSeq"/>
        </authorList>
    </citation>
    <scope>IDENTIFICATION</scope>
    <source>
        <tissue evidence="3">Tentacle</tissue>
    </source>
</reference>
<gene>
    <name evidence="3" type="primary">LOC116300508</name>
</gene>
<sequence>MDRKVQVEEFFCDNEESSGEKANLDQENAAIEHEFSSPWDDNDLILVVEDQKLHVHRSILKMTSPVFKAMLSSNFKGKDANEITLPGKKVNEFVDFLRQIYPLLDGEITLKNIKYIYRLADEYQMAKVMKDCRMFLFSVTKTKENTIEMLMLAQDIKAEEARQQCYDVLKKMTLTELESLEGFSELDRQSMQVLVLPRVKRLQECMKRILPEFLGSLDALVYLWCHDENKYKMHGAPSTCPKHRIYSSGSSRNINPNLYKLYERIKCNTCKGMFSQMAMNAKGYISPSKTYLSENIVSILEEIVDLTK</sequence>
<name>A0A6P8IEG7_ACTTE</name>
<dbReference type="RefSeq" id="XP_031565247.1">
    <property type="nucleotide sequence ID" value="XM_031709387.1"/>
</dbReference>
<evidence type="ECO:0000313" key="3">
    <source>
        <dbReference type="RefSeq" id="XP_031565247.1"/>
    </source>
</evidence>
<keyword evidence="2" id="KW-1185">Reference proteome</keyword>
<dbReference type="InterPro" id="IPR000210">
    <property type="entry name" value="BTB/POZ_dom"/>
</dbReference>
<evidence type="ECO:0000259" key="1">
    <source>
        <dbReference type="PROSITE" id="PS50097"/>
    </source>
</evidence>
<dbReference type="InParanoid" id="A0A6P8IEG7"/>
<dbReference type="Proteomes" id="UP000515163">
    <property type="component" value="Unplaced"/>
</dbReference>
<dbReference type="InterPro" id="IPR011333">
    <property type="entry name" value="SKP1/BTB/POZ_sf"/>
</dbReference>
<feature type="domain" description="BTB" evidence="1">
    <location>
        <begin position="42"/>
        <end position="101"/>
    </location>
</feature>
<dbReference type="GeneID" id="116300508"/>
<dbReference type="OrthoDB" id="5989600at2759"/>